<sequence>MARGMPLLGVWCKNGPEAEQAKARTVGSKAARWRLEDGECDMEGWRGESLEREGRC</sequence>
<proteinExistence type="predicted"/>
<gene>
    <name evidence="1" type="ORF">PC117_g9164</name>
    <name evidence="2" type="ORF">PC129_g9829</name>
</gene>
<reference evidence="2" key="1">
    <citation type="submission" date="2018-05" db="EMBL/GenBank/DDBJ databases">
        <title>Effector identification in a new, highly contiguous assembly of the strawberry crown rot pathogen Phytophthora cactorum.</title>
        <authorList>
            <person name="Armitage A.D."/>
            <person name="Nellist C.F."/>
            <person name="Bates H."/>
            <person name="Vickerstaff R.J."/>
            <person name="Harrison R.J."/>
        </authorList>
    </citation>
    <scope>NUCLEOTIDE SEQUENCE</scope>
    <source>
        <strain evidence="1">4040</strain>
        <strain evidence="2">P421</strain>
    </source>
</reference>
<dbReference type="AlphaFoldDB" id="A0A8T1I4V3"/>
<dbReference type="EMBL" id="RCMV01000313">
    <property type="protein sequence ID" value="KAG3219397.1"/>
    <property type="molecule type" value="Genomic_DNA"/>
</dbReference>
<evidence type="ECO:0000313" key="3">
    <source>
        <dbReference type="Proteomes" id="UP000760860"/>
    </source>
</evidence>
<name>A0A8T1I4V3_9STRA</name>
<dbReference type="EMBL" id="RCMK01000206">
    <property type="protein sequence ID" value="KAG2944158.1"/>
    <property type="molecule type" value="Genomic_DNA"/>
</dbReference>
<evidence type="ECO:0000313" key="2">
    <source>
        <dbReference type="EMBL" id="KAG3219397.1"/>
    </source>
</evidence>
<accession>A0A8T1I4V3</accession>
<evidence type="ECO:0000313" key="1">
    <source>
        <dbReference type="EMBL" id="KAG2944158.1"/>
    </source>
</evidence>
<dbReference type="Proteomes" id="UP000760860">
    <property type="component" value="Unassembled WGS sequence"/>
</dbReference>
<protein>
    <submittedName>
        <fullName evidence="2">Uncharacterized protein</fullName>
    </submittedName>
</protein>
<comment type="caution">
    <text evidence="2">The sequence shown here is derived from an EMBL/GenBank/DDBJ whole genome shotgun (WGS) entry which is preliminary data.</text>
</comment>
<organism evidence="2 3">
    <name type="scientific">Phytophthora cactorum</name>
    <dbReference type="NCBI Taxonomy" id="29920"/>
    <lineage>
        <taxon>Eukaryota</taxon>
        <taxon>Sar</taxon>
        <taxon>Stramenopiles</taxon>
        <taxon>Oomycota</taxon>
        <taxon>Peronosporomycetes</taxon>
        <taxon>Peronosporales</taxon>
        <taxon>Peronosporaceae</taxon>
        <taxon>Phytophthora</taxon>
    </lineage>
</organism>
<dbReference type="Proteomes" id="UP000736787">
    <property type="component" value="Unassembled WGS sequence"/>
</dbReference>